<keyword evidence="8" id="KW-0805">Transcription regulation</keyword>
<keyword evidence="3" id="KW-0808">Transferase</keyword>
<feature type="zinc finger region" description="TAZ-type" evidence="12">
    <location>
        <begin position="115"/>
        <end position="199"/>
    </location>
</feature>
<dbReference type="PANTHER" id="PTHR13808:SF1">
    <property type="entry name" value="HISTONE ACETYLTRANSFERASE"/>
    <property type="match status" value="1"/>
</dbReference>
<dbReference type="GO" id="GO:0000123">
    <property type="term" value="C:histone acetyltransferase complex"/>
    <property type="evidence" value="ECO:0007669"/>
    <property type="project" value="TreeGrafter"/>
</dbReference>
<dbReference type="EMBL" id="JAXCGZ010016165">
    <property type="protein sequence ID" value="KAK7069540.1"/>
    <property type="molecule type" value="Genomic_DNA"/>
</dbReference>
<dbReference type="GO" id="GO:0031490">
    <property type="term" value="F:chromatin DNA binding"/>
    <property type="evidence" value="ECO:0007669"/>
    <property type="project" value="TreeGrafter"/>
</dbReference>
<evidence type="ECO:0000313" key="15">
    <source>
        <dbReference type="EMBL" id="KAK7069540.1"/>
    </source>
</evidence>
<feature type="region of interest" description="Disordered" evidence="13">
    <location>
        <begin position="17"/>
        <end position="61"/>
    </location>
</feature>
<feature type="domain" description="TAZ-type" evidence="14">
    <location>
        <begin position="115"/>
        <end position="199"/>
    </location>
</feature>
<dbReference type="EC" id="2.3.1.48" evidence="2"/>
<comment type="caution">
    <text evidence="15">The sequence shown here is derived from an EMBL/GenBank/DDBJ whole genome shotgun (WGS) entry which is preliminary data.</text>
</comment>
<evidence type="ECO:0000256" key="8">
    <source>
        <dbReference type="ARBA" id="ARBA00023015"/>
    </source>
</evidence>
<protein>
    <recommendedName>
        <fullName evidence="2">histone acetyltransferase</fullName>
        <ecNumber evidence="2">2.3.1.48</ecNumber>
    </recommendedName>
</protein>
<evidence type="ECO:0000256" key="4">
    <source>
        <dbReference type="ARBA" id="ARBA00022723"/>
    </source>
</evidence>
<evidence type="ECO:0000256" key="13">
    <source>
        <dbReference type="SAM" id="MobiDB-lite"/>
    </source>
</evidence>
<dbReference type="GO" id="GO:0005667">
    <property type="term" value="C:transcription regulator complex"/>
    <property type="evidence" value="ECO:0007669"/>
    <property type="project" value="TreeGrafter"/>
</dbReference>
<evidence type="ECO:0000256" key="9">
    <source>
        <dbReference type="ARBA" id="ARBA00023163"/>
    </source>
</evidence>
<dbReference type="Pfam" id="PF02135">
    <property type="entry name" value="zf-TAZ"/>
    <property type="match status" value="1"/>
</dbReference>
<evidence type="ECO:0000256" key="11">
    <source>
        <dbReference type="ARBA" id="ARBA00048017"/>
    </source>
</evidence>
<evidence type="ECO:0000259" key="14">
    <source>
        <dbReference type="PROSITE" id="PS50134"/>
    </source>
</evidence>
<reference evidence="15 16" key="1">
    <citation type="submission" date="2023-11" db="EMBL/GenBank/DDBJ databases">
        <title>Halocaridina rubra genome assembly.</title>
        <authorList>
            <person name="Smith C."/>
        </authorList>
    </citation>
    <scope>NUCLEOTIDE SEQUENCE [LARGE SCALE GENOMIC DNA]</scope>
    <source>
        <strain evidence="15">EP-1</strain>
        <tissue evidence="15">Whole</tissue>
    </source>
</reference>
<evidence type="ECO:0000256" key="10">
    <source>
        <dbReference type="ARBA" id="ARBA00023242"/>
    </source>
</evidence>
<evidence type="ECO:0000256" key="7">
    <source>
        <dbReference type="ARBA" id="ARBA00022853"/>
    </source>
</evidence>
<keyword evidence="4 12" id="KW-0479">Metal-binding</keyword>
<feature type="region of interest" description="Disordered" evidence="13">
    <location>
        <begin position="208"/>
        <end position="236"/>
    </location>
</feature>
<organism evidence="15 16">
    <name type="scientific">Halocaridina rubra</name>
    <name type="common">Hawaiian red shrimp</name>
    <dbReference type="NCBI Taxonomy" id="373956"/>
    <lineage>
        <taxon>Eukaryota</taxon>
        <taxon>Metazoa</taxon>
        <taxon>Ecdysozoa</taxon>
        <taxon>Arthropoda</taxon>
        <taxon>Crustacea</taxon>
        <taxon>Multicrustacea</taxon>
        <taxon>Malacostraca</taxon>
        <taxon>Eumalacostraca</taxon>
        <taxon>Eucarida</taxon>
        <taxon>Decapoda</taxon>
        <taxon>Pleocyemata</taxon>
        <taxon>Caridea</taxon>
        <taxon>Atyoidea</taxon>
        <taxon>Atyidae</taxon>
        <taxon>Halocaridina</taxon>
    </lineage>
</organism>
<evidence type="ECO:0000313" key="16">
    <source>
        <dbReference type="Proteomes" id="UP001381693"/>
    </source>
</evidence>
<dbReference type="Gene3D" id="1.20.1020.10">
    <property type="entry name" value="TAZ domain"/>
    <property type="match status" value="1"/>
</dbReference>
<dbReference type="PANTHER" id="PTHR13808">
    <property type="entry name" value="CBP/P300-RELATED"/>
    <property type="match status" value="1"/>
</dbReference>
<dbReference type="AlphaFoldDB" id="A0AAN8WNT5"/>
<keyword evidence="16" id="KW-1185">Reference proteome</keyword>
<keyword evidence="6 12" id="KW-0862">Zinc</keyword>
<dbReference type="SMART" id="SM00551">
    <property type="entry name" value="ZnF_TAZ"/>
    <property type="match status" value="1"/>
</dbReference>
<dbReference type="GO" id="GO:0005634">
    <property type="term" value="C:nucleus"/>
    <property type="evidence" value="ECO:0007669"/>
    <property type="project" value="UniProtKB-SubCell"/>
</dbReference>
<comment type="catalytic activity">
    <reaction evidence="11">
        <text>L-lysyl-[protein] + acetyl-CoA = N(6)-acetyl-L-lysyl-[protein] + CoA + H(+)</text>
        <dbReference type="Rhea" id="RHEA:45948"/>
        <dbReference type="Rhea" id="RHEA-COMP:9752"/>
        <dbReference type="Rhea" id="RHEA-COMP:10731"/>
        <dbReference type="ChEBI" id="CHEBI:15378"/>
        <dbReference type="ChEBI" id="CHEBI:29969"/>
        <dbReference type="ChEBI" id="CHEBI:57287"/>
        <dbReference type="ChEBI" id="CHEBI:57288"/>
        <dbReference type="ChEBI" id="CHEBI:61930"/>
        <dbReference type="EC" id="2.3.1.48"/>
    </reaction>
</comment>
<dbReference type="Proteomes" id="UP001381693">
    <property type="component" value="Unassembled WGS sequence"/>
</dbReference>
<proteinExistence type="predicted"/>
<dbReference type="GO" id="GO:0008270">
    <property type="term" value="F:zinc ion binding"/>
    <property type="evidence" value="ECO:0007669"/>
    <property type="project" value="UniProtKB-KW"/>
</dbReference>
<dbReference type="PROSITE" id="PS50134">
    <property type="entry name" value="ZF_TAZ"/>
    <property type="match status" value="1"/>
</dbReference>
<feature type="compositionally biased region" description="Polar residues" evidence="13">
    <location>
        <begin position="20"/>
        <end position="61"/>
    </location>
</feature>
<evidence type="ECO:0000256" key="5">
    <source>
        <dbReference type="ARBA" id="ARBA00022771"/>
    </source>
</evidence>
<keyword evidence="9" id="KW-0804">Transcription</keyword>
<keyword evidence="10" id="KW-0539">Nucleus</keyword>
<evidence type="ECO:0000256" key="2">
    <source>
        <dbReference type="ARBA" id="ARBA00013184"/>
    </source>
</evidence>
<name>A0AAN8WNT5_HALRR</name>
<evidence type="ECO:0000256" key="6">
    <source>
        <dbReference type="ARBA" id="ARBA00022833"/>
    </source>
</evidence>
<dbReference type="GO" id="GO:0045944">
    <property type="term" value="P:positive regulation of transcription by RNA polymerase II"/>
    <property type="evidence" value="ECO:0007669"/>
    <property type="project" value="TreeGrafter"/>
</dbReference>
<accession>A0AAN8WNT5</accession>
<dbReference type="InterPro" id="IPR035898">
    <property type="entry name" value="TAZ_dom_sf"/>
</dbReference>
<keyword evidence="5 12" id="KW-0863">Zinc-finger</keyword>
<keyword evidence="7" id="KW-0156">Chromatin regulator</keyword>
<evidence type="ECO:0000256" key="12">
    <source>
        <dbReference type="PROSITE-ProRule" id="PRU00203"/>
    </source>
</evidence>
<dbReference type="InterPro" id="IPR000197">
    <property type="entry name" value="Znf_TAZ"/>
</dbReference>
<dbReference type="InterPro" id="IPR013178">
    <property type="entry name" value="Histone_AcTrfase_Rtt109/CBP"/>
</dbReference>
<evidence type="ECO:0000256" key="1">
    <source>
        <dbReference type="ARBA" id="ARBA00004123"/>
    </source>
</evidence>
<evidence type="ECO:0000256" key="3">
    <source>
        <dbReference type="ARBA" id="ARBA00022679"/>
    </source>
</evidence>
<dbReference type="GO" id="GO:0003713">
    <property type="term" value="F:transcription coactivator activity"/>
    <property type="evidence" value="ECO:0007669"/>
    <property type="project" value="TreeGrafter"/>
</dbReference>
<sequence length="236" mass="26017">MPSGFDLERMVNQLVGGQDTGQSAGENSDGVFQTNQSRRNGQVSRQVPQGRNPRQNTSQTARRLAHILRPPFGQFVRTSNPQQIVVYPAGHFMQGNRAPPFVRAPAGPFIQPNYSNEAWIPTQQYLVSILNAYKCLISSMQSRTECPNSHCQVMQGVLLHINNCRFGPICPYQHCIFSKHLFAHWRYCSSIHCPICVPVRHIFYKEPPGGQGGPPSGSPGGNDDGGPDGMPPPVVI</sequence>
<comment type="subcellular location">
    <subcellularLocation>
        <location evidence="1">Nucleus</location>
    </subcellularLocation>
</comment>
<gene>
    <name evidence="15" type="ORF">SK128_020410</name>
</gene>
<dbReference type="SUPFAM" id="SSF57933">
    <property type="entry name" value="TAZ domain"/>
    <property type="match status" value="1"/>
</dbReference>
<dbReference type="GO" id="GO:0004402">
    <property type="term" value="F:histone acetyltransferase activity"/>
    <property type="evidence" value="ECO:0007669"/>
    <property type="project" value="InterPro"/>
</dbReference>
<feature type="compositionally biased region" description="Gly residues" evidence="13">
    <location>
        <begin position="209"/>
        <end position="228"/>
    </location>
</feature>